<dbReference type="AlphaFoldDB" id="A0A9X1K261"/>
<sequence>MNSVASDPALIGVDWGTSSLRAFLIGASGEVIDGVTSPEGIMQVSGQSFEAILDRLIGPWVAQTNLPILASGMITSRNGWIETPYAEMPLGACGLAGALVPHEIANGALVHFVTGASIEHKGGPDVMRGEETQIIGASAQGLKDGMFVMPGTHSKWVQVAEGQIVDFSTYMTGEIFAALKEHTILGTLMEADGFNEEAFEMGARAGLDGRTNLLNNLFHVRTLPLMGKIPKVATADYMSGLLIGTEVAAATQDAEDIGPITVVGRNDLSDRYETALGMAGFNSRRAPDDIVAQGHFLIARAAGLLG</sequence>
<name>A0A9X1K261_9RHOB</name>
<protein>
    <submittedName>
        <fullName evidence="1">2-dehydro-3-deoxygalactonokinase</fullName>
    </submittedName>
</protein>
<dbReference type="Pfam" id="PF05035">
    <property type="entry name" value="DGOK"/>
    <property type="match status" value="1"/>
</dbReference>
<gene>
    <name evidence="1" type="ORF">KX928_19145</name>
</gene>
<dbReference type="InterPro" id="IPR007729">
    <property type="entry name" value="DGOK"/>
</dbReference>
<dbReference type="GO" id="GO:0034194">
    <property type="term" value="P:D-galactonate catabolic process"/>
    <property type="evidence" value="ECO:0007669"/>
    <property type="project" value="InterPro"/>
</dbReference>
<comment type="caution">
    <text evidence="1">The sequence shown here is derived from an EMBL/GenBank/DDBJ whole genome shotgun (WGS) entry which is preliminary data.</text>
</comment>
<keyword evidence="2" id="KW-1185">Reference proteome</keyword>
<evidence type="ECO:0000313" key="2">
    <source>
        <dbReference type="Proteomes" id="UP001138661"/>
    </source>
</evidence>
<organism evidence="1 2">
    <name type="scientific">Roseobacter insulae</name>
    <dbReference type="NCBI Taxonomy" id="2859783"/>
    <lineage>
        <taxon>Bacteria</taxon>
        <taxon>Pseudomonadati</taxon>
        <taxon>Pseudomonadota</taxon>
        <taxon>Alphaproteobacteria</taxon>
        <taxon>Rhodobacterales</taxon>
        <taxon>Roseobacteraceae</taxon>
        <taxon>Roseobacter</taxon>
    </lineage>
</organism>
<proteinExistence type="predicted"/>
<evidence type="ECO:0000313" key="1">
    <source>
        <dbReference type="EMBL" id="MBW4709904.1"/>
    </source>
</evidence>
<reference evidence="1" key="1">
    <citation type="submission" date="2021-07" db="EMBL/GenBank/DDBJ databases">
        <title>Roseobacter insulae sp. nov., isolated from a tidal flat.</title>
        <authorList>
            <person name="Park S."/>
            <person name="Yoon J.-H."/>
        </authorList>
    </citation>
    <scope>NUCLEOTIDE SEQUENCE</scope>
    <source>
        <strain evidence="1">YSTF-M11</strain>
    </source>
</reference>
<dbReference type="Proteomes" id="UP001138661">
    <property type="component" value="Unassembled WGS sequence"/>
</dbReference>
<accession>A0A9X1K261</accession>
<dbReference type="CDD" id="cd24012">
    <property type="entry name" value="ASKHA_NBD_KDGal-kinase"/>
    <property type="match status" value="1"/>
</dbReference>
<dbReference type="GO" id="GO:0008671">
    <property type="term" value="F:2-dehydro-3-deoxygalactonokinase activity"/>
    <property type="evidence" value="ECO:0007669"/>
    <property type="project" value="InterPro"/>
</dbReference>
<dbReference type="RefSeq" id="WP_219505891.1">
    <property type="nucleotide sequence ID" value="NZ_JAHXDN010000005.1"/>
</dbReference>
<dbReference type="EMBL" id="JAHXDN010000005">
    <property type="protein sequence ID" value="MBW4709904.1"/>
    <property type="molecule type" value="Genomic_DNA"/>
</dbReference>